<evidence type="ECO:0000313" key="7">
    <source>
        <dbReference type="EMBL" id="KAL3275006.1"/>
    </source>
</evidence>
<name>A0ABD2N9V5_9CUCU</name>
<keyword evidence="8" id="KW-1185">Reference proteome</keyword>
<dbReference type="InterPro" id="IPR038130">
    <property type="entry name" value="PTN/MK_C_dom_sf"/>
</dbReference>
<gene>
    <name evidence="7" type="ORF">HHI36_019779</name>
</gene>
<dbReference type="EMBL" id="JABFTP020000083">
    <property type="protein sequence ID" value="KAL3275006.1"/>
    <property type="molecule type" value="Genomic_DNA"/>
</dbReference>
<evidence type="ECO:0000256" key="1">
    <source>
        <dbReference type="ARBA" id="ARBA00004613"/>
    </source>
</evidence>
<keyword evidence="5" id="KW-1015">Disulfide bond</keyword>
<evidence type="ECO:0000256" key="5">
    <source>
        <dbReference type="ARBA" id="ARBA00023157"/>
    </source>
</evidence>
<evidence type="ECO:0000313" key="8">
    <source>
        <dbReference type="Proteomes" id="UP001516400"/>
    </source>
</evidence>
<reference evidence="7 8" key="1">
    <citation type="journal article" date="2021" name="BMC Biol.">
        <title>Horizontally acquired antibacterial genes associated with adaptive radiation of ladybird beetles.</title>
        <authorList>
            <person name="Li H.S."/>
            <person name="Tang X.F."/>
            <person name="Huang Y.H."/>
            <person name="Xu Z.Y."/>
            <person name="Chen M.L."/>
            <person name="Du X.Y."/>
            <person name="Qiu B.Y."/>
            <person name="Chen P.T."/>
            <person name="Zhang W."/>
            <person name="Slipinski A."/>
            <person name="Escalona H.E."/>
            <person name="Waterhouse R.M."/>
            <person name="Zwick A."/>
            <person name="Pang H."/>
        </authorList>
    </citation>
    <scope>NUCLEOTIDE SEQUENCE [LARGE SCALE GENOMIC DNA]</scope>
    <source>
        <strain evidence="7">SYSU2018</strain>
    </source>
</reference>
<comment type="subcellular location">
    <subcellularLocation>
        <location evidence="1">Secreted</location>
    </subcellularLocation>
</comment>
<sequence>MSRYGIVVEECRYGKGAWSECDPKTNMRSRSLTLKKGNQTTCESTKTIQKKCKKGAGFVVFKVNKQTQRNDRMLHSFLDRIFFASGDLEGLILDKAMLEVHIYTSKTIQETHEMECDTIKKKCCRTVLPSFHYNSMQYAILVAQSCDVCCIPTTKRVDEKFHFNSLCQNIDIN</sequence>
<organism evidence="7 8">
    <name type="scientific">Cryptolaemus montrouzieri</name>
    <dbReference type="NCBI Taxonomy" id="559131"/>
    <lineage>
        <taxon>Eukaryota</taxon>
        <taxon>Metazoa</taxon>
        <taxon>Ecdysozoa</taxon>
        <taxon>Arthropoda</taxon>
        <taxon>Hexapoda</taxon>
        <taxon>Insecta</taxon>
        <taxon>Pterygota</taxon>
        <taxon>Neoptera</taxon>
        <taxon>Endopterygota</taxon>
        <taxon>Coleoptera</taxon>
        <taxon>Polyphaga</taxon>
        <taxon>Cucujiformia</taxon>
        <taxon>Coccinelloidea</taxon>
        <taxon>Coccinellidae</taxon>
        <taxon>Scymninae</taxon>
        <taxon>Scymnini</taxon>
        <taxon>Cryptolaemus</taxon>
    </lineage>
</organism>
<dbReference type="AlphaFoldDB" id="A0ABD2N9V5"/>
<protein>
    <recommendedName>
        <fullName evidence="6">Pleiotrophin/Midkine C-terminal domain-containing protein</fullName>
    </recommendedName>
</protein>
<dbReference type="PANTHER" id="PTHR21050">
    <property type="entry name" value="MIDKINE AND PLEIOTROPHIN 1, ISOFORM A-RELATED"/>
    <property type="match status" value="1"/>
</dbReference>
<dbReference type="PANTHER" id="PTHR21050:SF1">
    <property type="entry name" value="MIDKINE AND PLEIOTROPHIN 1, ISOFORM A-RELATED"/>
    <property type="match status" value="1"/>
</dbReference>
<dbReference type="SUPFAM" id="SSF57288">
    <property type="entry name" value="Midkine"/>
    <property type="match status" value="1"/>
</dbReference>
<keyword evidence="3" id="KW-0964">Secreted</keyword>
<dbReference type="Gene3D" id="2.30.90.10">
    <property type="entry name" value="Heparin-binding Growth Factor, Midkine, Chain A- C-terminal Domain"/>
    <property type="match status" value="1"/>
</dbReference>
<dbReference type="InterPro" id="IPR020091">
    <property type="entry name" value="PTN/MK_diS_sf"/>
</dbReference>
<feature type="domain" description="Pleiotrophin/Midkine C-terminal" evidence="6">
    <location>
        <begin position="9"/>
        <end position="54"/>
    </location>
</feature>
<comment type="similarity">
    <text evidence="2">Belongs to the pleiotrophin family.</text>
</comment>
<dbReference type="Proteomes" id="UP001516400">
    <property type="component" value="Unassembled WGS sequence"/>
</dbReference>
<evidence type="ECO:0000259" key="6">
    <source>
        <dbReference type="Pfam" id="PF01091"/>
    </source>
</evidence>
<dbReference type="InterPro" id="IPR020090">
    <property type="entry name" value="PTN/MK_C_dom"/>
</dbReference>
<evidence type="ECO:0000256" key="4">
    <source>
        <dbReference type="ARBA" id="ARBA00022729"/>
    </source>
</evidence>
<comment type="caution">
    <text evidence="7">The sequence shown here is derived from an EMBL/GenBank/DDBJ whole genome shotgun (WGS) entry which is preliminary data.</text>
</comment>
<accession>A0ABD2N9V5</accession>
<dbReference type="GO" id="GO:0005576">
    <property type="term" value="C:extracellular region"/>
    <property type="evidence" value="ECO:0007669"/>
    <property type="project" value="UniProtKB-SubCell"/>
</dbReference>
<evidence type="ECO:0000256" key="3">
    <source>
        <dbReference type="ARBA" id="ARBA00022525"/>
    </source>
</evidence>
<proteinExistence type="inferred from homology"/>
<keyword evidence="4" id="KW-0732">Signal</keyword>
<evidence type="ECO:0000256" key="2">
    <source>
        <dbReference type="ARBA" id="ARBA00005403"/>
    </source>
</evidence>
<dbReference type="FunFam" id="2.30.90.10:FF:000001">
    <property type="entry name" value="Pleiotrophin"/>
    <property type="match status" value="1"/>
</dbReference>
<dbReference type="Pfam" id="PF01091">
    <property type="entry name" value="PTN_MK_C"/>
    <property type="match status" value="1"/>
</dbReference>